<keyword evidence="4" id="KW-1185">Reference proteome</keyword>
<sequence>MRAPPAANRQAGNRRSSRGAVEEETDLATKVALLEMKLQEKETEHDELLHHFRRLEVQRACERRKNEELTSTIACLEAKVAKLAAGPTRADKSIDSEPTMSLRAAELAAHVQKLYEPSDLPTLFTDESLKIYARLSREHYAELLGKAMNARVSSARTNSLADALPFLDLDDLRRACARTYAQEVSPAADLDLQVDPDDDADEDGEDSRLEEGAEPAVVVGVAASPVTASLVGLLGAD</sequence>
<dbReference type="Proteomes" id="UP001515480">
    <property type="component" value="Unassembled WGS sequence"/>
</dbReference>
<proteinExistence type="predicted"/>
<gene>
    <name evidence="3" type="ORF">AB1Y20_010321</name>
</gene>
<dbReference type="AlphaFoldDB" id="A0AB34K8L4"/>
<feature type="coiled-coil region" evidence="1">
    <location>
        <begin position="31"/>
        <end position="79"/>
    </location>
</feature>
<evidence type="ECO:0000313" key="4">
    <source>
        <dbReference type="Proteomes" id="UP001515480"/>
    </source>
</evidence>
<dbReference type="EMBL" id="JBGBPQ010000002">
    <property type="protein sequence ID" value="KAL1529000.1"/>
    <property type="molecule type" value="Genomic_DNA"/>
</dbReference>
<accession>A0AB34K8L4</accession>
<comment type="caution">
    <text evidence="3">The sequence shown here is derived from an EMBL/GenBank/DDBJ whole genome shotgun (WGS) entry which is preliminary data.</text>
</comment>
<evidence type="ECO:0000256" key="2">
    <source>
        <dbReference type="SAM" id="MobiDB-lite"/>
    </source>
</evidence>
<name>A0AB34K8L4_PRYPA</name>
<keyword evidence="1" id="KW-0175">Coiled coil</keyword>
<reference evidence="3 4" key="1">
    <citation type="journal article" date="2024" name="Science">
        <title>Giant polyketide synthase enzymes in the biosynthesis of giant marine polyether toxins.</title>
        <authorList>
            <person name="Fallon T.R."/>
            <person name="Shende V.V."/>
            <person name="Wierzbicki I.H."/>
            <person name="Pendleton A.L."/>
            <person name="Watervoot N.F."/>
            <person name="Auber R.P."/>
            <person name="Gonzalez D.J."/>
            <person name="Wisecaver J.H."/>
            <person name="Moore B.S."/>
        </authorList>
    </citation>
    <scope>NUCLEOTIDE SEQUENCE [LARGE SCALE GENOMIC DNA]</scope>
    <source>
        <strain evidence="3 4">12B1</strain>
    </source>
</reference>
<feature type="region of interest" description="Disordered" evidence="2">
    <location>
        <begin position="1"/>
        <end position="24"/>
    </location>
</feature>
<evidence type="ECO:0000256" key="1">
    <source>
        <dbReference type="SAM" id="Coils"/>
    </source>
</evidence>
<protein>
    <submittedName>
        <fullName evidence="3">Uncharacterized protein</fullName>
    </submittedName>
</protein>
<feature type="compositionally biased region" description="Acidic residues" evidence="2">
    <location>
        <begin position="192"/>
        <end position="205"/>
    </location>
</feature>
<feature type="region of interest" description="Disordered" evidence="2">
    <location>
        <begin position="187"/>
        <end position="215"/>
    </location>
</feature>
<organism evidence="3 4">
    <name type="scientific">Prymnesium parvum</name>
    <name type="common">Toxic golden alga</name>
    <dbReference type="NCBI Taxonomy" id="97485"/>
    <lineage>
        <taxon>Eukaryota</taxon>
        <taxon>Haptista</taxon>
        <taxon>Haptophyta</taxon>
        <taxon>Prymnesiophyceae</taxon>
        <taxon>Prymnesiales</taxon>
        <taxon>Prymnesiaceae</taxon>
        <taxon>Prymnesium</taxon>
    </lineage>
</organism>
<evidence type="ECO:0000313" key="3">
    <source>
        <dbReference type="EMBL" id="KAL1529000.1"/>
    </source>
</evidence>